<dbReference type="Proteomes" id="UP001175226">
    <property type="component" value="Unassembled WGS sequence"/>
</dbReference>
<reference evidence="1" key="1">
    <citation type="submission" date="2023-06" db="EMBL/GenBank/DDBJ databases">
        <authorList>
            <consortium name="Lawrence Berkeley National Laboratory"/>
            <person name="Ahrendt S."/>
            <person name="Sahu N."/>
            <person name="Indic B."/>
            <person name="Wong-Bajracharya J."/>
            <person name="Merenyi Z."/>
            <person name="Ke H.-M."/>
            <person name="Monk M."/>
            <person name="Kocsube S."/>
            <person name="Drula E."/>
            <person name="Lipzen A."/>
            <person name="Balint B."/>
            <person name="Henrissat B."/>
            <person name="Andreopoulos B."/>
            <person name="Martin F.M."/>
            <person name="Harder C.B."/>
            <person name="Rigling D."/>
            <person name="Ford K.L."/>
            <person name="Foster G.D."/>
            <person name="Pangilinan J."/>
            <person name="Papanicolaou A."/>
            <person name="Barry K."/>
            <person name="LaButti K."/>
            <person name="Viragh M."/>
            <person name="Koriabine M."/>
            <person name="Yan M."/>
            <person name="Riley R."/>
            <person name="Champramary S."/>
            <person name="Plett K.L."/>
            <person name="Tsai I.J."/>
            <person name="Slot J."/>
            <person name="Sipos G."/>
            <person name="Plett J."/>
            <person name="Nagy L.G."/>
            <person name="Grigoriev I.V."/>
        </authorList>
    </citation>
    <scope>NUCLEOTIDE SEQUENCE</scope>
    <source>
        <strain evidence="1">FPL87.14</strain>
    </source>
</reference>
<evidence type="ECO:0000313" key="1">
    <source>
        <dbReference type="EMBL" id="KAK0431465.1"/>
    </source>
</evidence>
<name>A0AA39MFD4_9AGAR</name>
<keyword evidence="2" id="KW-1185">Reference proteome</keyword>
<dbReference type="EMBL" id="JAUEPT010000114">
    <property type="protein sequence ID" value="KAK0431465.1"/>
    <property type="molecule type" value="Genomic_DNA"/>
</dbReference>
<protein>
    <submittedName>
        <fullName evidence="1">Uncharacterized protein</fullName>
    </submittedName>
</protein>
<organism evidence="1 2">
    <name type="scientific">Armillaria borealis</name>
    <dbReference type="NCBI Taxonomy" id="47425"/>
    <lineage>
        <taxon>Eukaryota</taxon>
        <taxon>Fungi</taxon>
        <taxon>Dikarya</taxon>
        <taxon>Basidiomycota</taxon>
        <taxon>Agaricomycotina</taxon>
        <taxon>Agaricomycetes</taxon>
        <taxon>Agaricomycetidae</taxon>
        <taxon>Agaricales</taxon>
        <taxon>Marasmiineae</taxon>
        <taxon>Physalacriaceae</taxon>
        <taxon>Armillaria</taxon>
    </lineage>
</organism>
<evidence type="ECO:0000313" key="2">
    <source>
        <dbReference type="Proteomes" id="UP001175226"/>
    </source>
</evidence>
<comment type="caution">
    <text evidence="1">The sequence shown here is derived from an EMBL/GenBank/DDBJ whole genome shotgun (WGS) entry which is preliminary data.</text>
</comment>
<accession>A0AA39MFD4</accession>
<proteinExistence type="predicted"/>
<sequence>MGAPWVQPPSPFYLSHSHIEGIGRSVEALEIRRKWCSLGRHLELRRARDSLPIRPLKSCVSIQDNLMQLQYGFGPLLMTILWPYTMRTNLQFVNPSAGGFSVTGSRATITEAYCSPIRNVEGLPAIYLPGLYKNEDRVPTARVS</sequence>
<gene>
    <name evidence="1" type="ORF">EV421DRAFT_1743136</name>
</gene>
<dbReference type="AlphaFoldDB" id="A0AA39MFD4"/>